<dbReference type="Proteomes" id="UP000886844">
    <property type="component" value="Unassembled WGS sequence"/>
</dbReference>
<dbReference type="Gene3D" id="1.25.40.10">
    <property type="entry name" value="Tetratricopeptide repeat domain"/>
    <property type="match status" value="5"/>
</dbReference>
<feature type="repeat" description="TPR" evidence="3">
    <location>
        <begin position="162"/>
        <end position="195"/>
    </location>
</feature>
<evidence type="ECO:0000256" key="4">
    <source>
        <dbReference type="SAM" id="SignalP"/>
    </source>
</evidence>
<evidence type="ECO:0000256" key="3">
    <source>
        <dbReference type="PROSITE-ProRule" id="PRU00339"/>
    </source>
</evidence>
<dbReference type="PANTHER" id="PTHR44858:SF1">
    <property type="entry name" value="UDP-N-ACETYLGLUCOSAMINE--PEPTIDE N-ACETYLGLUCOSAMINYLTRANSFERASE SPINDLY-RELATED"/>
    <property type="match status" value="1"/>
</dbReference>
<evidence type="ECO:0000313" key="6">
    <source>
        <dbReference type="Proteomes" id="UP000886844"/>
    </source>
</evidence>
<evidence type="ECO:0000313" key="5">
    <source>
        <dbReference type="EMBL" id="HIY68883.1"/>
    </source>
</evidence>
<proteinExistence type="predicted"/>
<keyword evidence="2 3" id="KW-0802">TPR repeat</keyword>
<name>A0A9D2CCE2_9BACT</name>
<feature type="repeat" description="TPR" evidence="3">
    <location>
        <begin position="582"/>
        <end position="615"/>
    </location>
</feature>
<keyword evidence="1" id="KW-0677">Repeat</keyword>
<keyword evidence="4" id="KW-0732">Signal</keyword>
<gene>
    <name evidence="5" type="ORF">H9828_05660</name>
</gene>
<evidence type="ECO:0000256" key="1">
    <source>
        <dbReference type="ARBA" id="ARBA00022737"/>
    </source>
</evidence>
<dbReference type="SUPFAM" id="SSF48452">
    <property type="entry name" value="TPR-like"/>
    <property type="match status" value="2"/>
</dbReference>
<feature type="repeat" description="TPR" evidence="3">
    <location>
        <begin position="298"/>
        <end position="331"/>
    </location>
</feature>
<comment type="caution">
    <text evidence="5">The sequence shown here is derived from an EMBL/GenBank/DDBJ whole genome shotgun (WGS) entry which is preliminary data.</text>
</comment>
<feature type="chain" id="PRO_5038342145" evidence="4">
    <location>
        <begin position="23"/>
        <end position="662"/>
    </location>
</feature>
<organism evidence="5 6">
    <name type="scientific">Candidatus Alistipes intestinigallinarum</name>
    <dbReference type="NCBI Taxonomy" id="2838440"/>
    <lineage>
        <taxon>Bacteria</taxon>
        <taxon>Pseudomonadati</taxon>
        <taxon>Bacteroidota</taxon>
        <taxon>Bacteroidia</taxon>
        <taxon>Bacteroidales</taxon>
        <taxon>Rikenellaceae</taxon>
        <taxon>Alistipes</taxon>
    </lineage>
</organism>
<dbReference type="Pfam" id="PF13181">
    <property type="entry name" value="TPR_8"/>
    <property type="match status" value="1"/>
</dbReference>
<feature type="repeat" description="TPR" evidence="3">
    <location>
        <begin position="94"/>
        <end position="127"/>
    </location>
</feature>
<feature type="repeat" description="TPR" evidence="3">
    <location>
        <begin position="264"/>
        <end position="297"/>
    </location>
</feature>
<dbReference type="InterPro" id="IPR050498">
    <property type="entry name" value="Ycf3"/>
</dbReference>
<sequence length="662" mass="76902">MRKFIIVLLAGIALMCTPDAHAQYNREYFFWMGRSCMMNNDYQEAIRTLNTLLRFDEDAFEGYFLRGIAKYNLDDLLGAEEDFSTAIRLNPVYTQAYTYRAITRSRLGNYDDALQDFREAIELRPDLPGPYYSRGVTRLLNQQFKEAIEDFDKFIRQENKVADAFICRGLSYLHLKDTTQAYENFNTAIRTNRENPNGYNRRGGLYLDQERYQEAEADFNKAIECDSTYLLSFFNRALVYNATNRPMLALADFDRVIQLDWTNSLTYFNRAMLRTQIGDYNRALEDYDRVALYSPNNVLVYYNRAGVHAQLGEIEEAVKDYTSAIELYPDFANAYIYRGRLRELLQDPKGARSDRETAQRKIAEYRSRLSDSTYSIFADTTQRFDRLLSFDSKFAGSSFDRITGHNGGHEEMRLLPLFKFTLMRPDTLPEVRPYRLQRIEDFRKRIGNEYLTLSCRESNIAPDTLVMLDKEYALRLKNGDTSWTRLFERGVSQALIKQYTNSVNTFSTAIELNPSNPFLYLNRSTTRAEMIDFISSIDNSYQRISIDSDPANRLNNNSKRTYSYDEAVADLNKAVKLFPDFAEAYYNRANLQALSGSLPEAYEDYSKAIELNPSFAEAYYNRGVIQIFMKDTRKGCLDLSKAGELGILEAYEVLKRYAHLED</sequence>
<reference evidence="5" key="2">
    <citation type="submission" date="2021-04" db="EMBL/GenBank/DDBJ databases">
        <authorList>
            <person name="Gilroy R."/>
        </authorList>
    </citation>
    <scope>NUCLEOTIDE SEQUENCE</scope>
    <source>
        <strain evidence="5">5134</strain>
    </source>
</reference>
<feature type="repeat" description="TPR" evidence="3">
    <location>
        <begin position="196"/>
        <end position="229"/>
    </location>
</feature>
<reference evidence="5" key="1">
    <citation type="journal article" date="2021" name="PeerJ">
        <title>Extensive microbial diversity within the chicken gut microbiome revealed by metagenomics and culture.</title>
        <authorList>
            <person name="Gilroy R."/>
            <person name="Ravi A."/>
            <person name="Getino M."/>
            <person name="Pursley I."/>
            <person name="Horton D.L."/>
            <person name="Alikhan N.F."/>
            <person name="Baker D."/>
            <person name="Gharbi K."/>
            <person name="Hall N."/>
            <person name="Watson M."/>
            <person name="Adriaenssens E.M."/>
            <person name="Foster-Nyarko E."/>
            <person name="Jarju S."/>
            <person name="Secka A."/>
            <person name="Antonio M."/>
            <person name="Oren A."/>
            <person name="Chaudhuri R.R."/>
            <person name="La Ragione R."/>
            <person name="Hildebrand F."/>
            <person name="Pallen M.J."/>
        </authorList>
    </citation>
    <scope>NUCLEOTIDE SEQUENCE</scope>
    <source>
        <strain evidence="5">5134</strain>
    </source>
</reference>
<protein>
    <submittedName>
        <fullName evidence="5">Tetratricopeptide repeat protein</fullName>
    </submittedName>
</protein>
<dbReference type="InterPro" id="IPR019734">
    <property type="entry name" value="TPR_rpt"/>
</dbReference>
<dbReference type="SMART" id="SM00028">
    <property type="entry name" value="TPR"/>
    <property type="match status" value="13"/>
</dbReference>
<dbReference type="Pfam" id="PF13414">
    <property type="entry name" value="TPR_11"/>
    <property type="match status" value="1"/>
</dbReference>
<dbReference type="PROSITE" id="PS50293">
    <property type="entry name" value="TPR_REGION"/>
    <property type="match status" value="3"/>
</dbReference>
<dbReference type="EMBL" id="DXDA01000049">
    <property type="protein sequence ID" value="HIY68883.1"/>
    <property type="molecule type" value="Genomic_DNA"/>
</dbReference>
<dbReference type="PANTHER" id="PTHR44858">
    <property type="entry name" value="TETRATRICOPEPTIDE REPEAT PROTEIN 6"/>
    <property type="match status" value="1"/>
</dbReference>
<accession>A0A9D2CCE2</accession>
<evidence type="ECO:0000256" key="2">
    <source>
        <dbReference type="ARBA" id="ARBA00022803"/>
    </source>
</evidence>
<dbReference type="PROSITE" id="PS50005">
    <property type="entry name" value="TPR"/>
    <property type="match status" value="6"/>
</dbReference>
<dbReference type="InterPro" id="IPR011990">
    <property type="entry name" value="TPR-like_helical_dom_sf"/>
</dbReference>
<dbReference type="AlphaFoldDB" id="A0A9D2CCE2"/>
<dbReference type="Pfam" id="PF00515">
    <property type="entry name" value="TPR_1"/>
    <property type="match status" value="3"/>
</dbReference>
<feature type="signal peptide" evidence="4">
    <location>
        <begin position="1"/>
        <end position="22"/>
    </location>
</feature>